<keyword evidence="1" id="KW-0472">Membrane</keyword>
<reference evidence="2" key="1">
    <citation type="journal article" date="2015" name="Nature">
        <title>Complex archaea that bridge the gap between prokaryotes and eukaryotes.</title>
        <authorList>
            <person name="Spang A."/>
            <person name="Saw J.H."/>
            <person name="Jorgensen S.L."/>
            <person name="Zaremba-Niedzwiedzka K."/>
            <person name="Martijn J."/>
            <person name="Lind A.E."/>
            <person name="van Eijk R."/>
            <person name="Schleper C."/>
            <person name="Guy L."/>
            <person name="Ettema T.J."/>
        </authorList>
    </citation>
    <scope>NUCLEOTIDE SEQUENCE</scope>
</reference>
<organism evidence="2">
    <name type="scientific">marine sediment metagenome</name>
    <dbReference type="NCBI Taxonomy" id="412755"/>
    <lineage>
        <taxon>unclassified sequences</taxon>
        <taxon>metagenomes</taxon>
        <taxon>ecological metagenomes</taxon>
    </lineage>
</organism>
<gene>
    <name evidence="2" type="ORF">LCGC14_0885450</name>
</gene>
<accession>A0A0F9P0T4</accession>
<keyword evidence="1" id="KW-1133">Transmembrane helix</keyword>
<dbReference type="AlphaFoldDB" id="A0A0F9P0T4"/>
<evidence type="ECO:0000256" key="1">
    <source>
        <dbReference type="SAM" id="Phobius"/>
    </source>
</evidence>
<keyword evidence="1" id="KW-0812">Transmembrane</keyword>
<sequence>MINKIKNWWYYSKGHPQYGFSNQPMNNGDKVCAIIFLGFILSLIIAGFLL</sequence>
<dbReference type="EMBL" id="LAZR01002807">
    <property type="protein sequence ID" value="KKN25385.1"/>
    <property type="molecule type" value="Genomic_DNA"/>
</dbReference>
<name>A0A0F9P0T4_9ZZZZ</name>
<proteinExistence type="predicted"/>
<evidence type="ECO:0000313" key="2">
    <source>
        <dbReference type="EMBL" id="KKN25385.1"/>
    </source>
</evidence>
<comment type="caution">
    <text evidence="2">The sequence shown here is derived from an EMBL/GenBank/DDBJ whole genome shotgun (WGS) entry which is preliminary data.</text>
</comment>
<protein>
    <submittedName>
        <fullName evidence="2">Uncharacterized protein</fullName>
    </submittedName>
</protein>
<feature type="transmembrane region" description="Helical" evidence="1">
    <location>
        <begin position="31"/>
        <end position="49"/>
    </location>
</feature>